<dbReference type="GO" id="GO:0005576">
    <property type="term" value="C:extracellular region"/>
    <property type="evidence" value="ECO:0007669"/>
    <property type="project" value="UniProtKB-SubCell"/>
</dbReference>
<dbReference type="Pfam" id="PF23560">
    <property type="entry name" value="GBD_Hemicentin"/>
    <property type="match status" value="1"/>
</dbReference>
<evidence type="ECO:0000256" key="2">
    <source>
        <dbReference type="ARBA" id="ARBA00022525"/>
    </source>
</evidence>
<dbReference type="InterPro" id="IPR013783">
    <property type="entry name" value="Ig-like_fold"/>
</dbReference>
<proteinExistence type="predicted"/>
<evidence type="ECO:0000313" key="11">
    <source>
        <dbReference type="EMBL" id="EYF00264.1"/>
    </source>
</evidence>
<dbReference type="AlphaFoldDB" id="A0A017STG2"/>
<dbReference type="PANTHER" id="PTHR14905">
    <property type="entry name" value="NG37"/>
    <property type="match status" value="1"/>
</dbReference>
<gene>
    <name evidence="11" type="ORF">CAP_0993</name>
</gene>
<evidence type="ECO:0000259" key="9">
    <source>
        <dbReference type="Pfam" id="PF25106"/>
    </source>
</evidence>
<dbReference type="InterPro" id="IPR056862">
    <property type="entry name" value="VWA7_N"/>
</dbReference>
<comment type="caution">
    <text evidence="11">The sequence shown here is derived from an EMBL/GenBank/DDBJ whole genome shotgun (WGS) entry which is preliminary data.</text>
</comment>
<dbReference type="PANTHER" id="PTHR14905:SF7">
    <property type="entry name" value="VON WILLEBRAND FACTOR A DOMAIN-CONTAINING PROTEIN 7"/>
    <property type="match status" value="1"/>
</dbReference>
<feature type="chain" id="PRO_5001499871" description="VWFA domain-containing protein" evidence="6">
    <location>
        <begin position="33"/>
        <end position="827"/>
    </location>
</feature>
<dbReference type="RefSeq" id="WP_044251788.1">
    <property type="nucleotide sequence ID" value="NZ_ASRX01000119.1"/>
</dbReference>
<dbReference type="EMBL" id="ASRX01000119">
    <property type="protein sequence ID" value="EYF00264.1"/>
    <property type="molecule type" value="Genomic_DNA"/>
</dbReference>
<dbReference type="Pfam" id="PF23619">
    <property type="entry name" value="Ig_VWA7"/>
    <property type="match status" value="1"/>
</dbReference>
<evidence type="ECO:0000259" key="10">
    <source>
        <dbReference type="Pfam" id="PF25107"/>
    </source>
</evidence>
<feature type="domain" description="VWA7 N-terminal" evidence="10">
    <location>
        <begin position="62"/>
        <end position="287"/>
    </location>
</feature>
<dbReference type="eggNOG" id="COG2304">
    <property type="taxonomic scope" value="Bacteria"/>
</dbReference>
<evidence type="ECO:0000256" key="6">
    <source>
        <dbReference type="SAM" id="SignalP"/>
    </source>
</evidence>
<dbReference type="Proteomes" id="UP000019678">
    <property type="component" value="Unassembled WGS sequence"/>
</dbReference>
<name>A0A017STG2_9BACT</name>
<feature type="domain" description="Hemicentin-1-like von Willebrand factor A" evidence="9">
    <location>
        <begin position="298"/>
        <end position="367"/>
    </location>
</feature>
<evidence type="ECO:0000256" key="5">
    <source>
        <dbReference type="SAM" id="MobiDB-lite"/>
    </source>
</evidence>
<comment type="subcellular location">
    <subcellularLocation>
        <location evidence="1">Secreted</location>
    </subcellularLocation>
</comment>
<feature type="domain" description="VWA7 Ig-like" evidence="8">
    <location>
        <begin position="725"/>
        <end position="824"/>
    </location>
</feature>
<dbReference type="Pfam" id="PF25106">
    <property type="entry name" value="VWA_4"/>
    <property type="match status" value="1"/>
</dbReference>
<keyword evidence="4" id="KW-0325">Glycoprotein</keyword>
<evidence type="ECO:0000259" key="8">
    <source>
        <dbReference type="Pfam" id="PF23619"/>
    </source>
</evidence>
<sequence length="827" mass="86720">MSPPRPARRHRLTRLATSTLLALTALWFPVHAADAFCPTKGLRCVLGATGMTHQDLTEEALEDICEDLLGTSQQTTSMRQAIKEIWQANADVDDDQAQGMLHFDAETFASGKQRLITLLQGTRASLQANDAQGARRQLGQALHAIQDFYAHANWVEAGHSGATPALWRPGEALPAAAAPGTPTCEPCTPVLLANGSLFYDCSDNLVTTLLTSGYYGSGNEDPQIATKCRHGGPFDTGAGPKGGINKDSFSQSLSPHHVLHAEAADDALEATRQFVLDLQAELTPAQFNLLLGIGTTVAVALDTTAPMASALASVRGQLHRLVEERRGTDQEPLRYLLVPFDDHGAGPATETTDPAAFLGALDALDTLHARDALRSAATPDALRPGPPPSALRTGTTSSITAAPGRAMAGALRALDLPDTAVDLFLIARIDTGAPEGLTAHAGTPDEDLAAHVSALAQSKAWKIHAALITALPSTALPSTALPAAYAHLTAATGGHLFHLTDRDLPRLASLLDATLQPDTVDLVALTDTLGGKKTIPVPVDTTLSRVTFTVSGSPSLRLTRPDGSPLSERDPSVQRVALSTGILITVRDPEPGLWTASIAPSGAHRFHVRGTSPVAFDHFDIVDVAGRPGHHGYFARQGLPVRAADLTAAARISGGVASAHLELRTEAGALLQTLTLTPDGAPGEIFGAFHAPSTPFVVHARGTLVSGEPFRRVLPRRIHPQPLRLSTAPSQTLAPGSRATVTFTVENTAARATLRPVITDDRGFVVPISHAPLALGPGETETLTVELDIPADATPGASDTVRLTLESPDDPDLIDFATATLVVASSP</sequence>
<dbReference type="InterPro" id="IPR056475">
    <property type="entry name" value="GBD_Hemicentin/VWA7"/>
</dbReference>
<evidence type="ECO:0000259" key="7">
    <source>
        <dbReference type="Pfam" id="PF23560"/>
    </source>
</evidence>
<feature type="domain" description="Hemicentin/VWA7 galactose-binding" evidence="7">
    <location>
        <begin position="528"/>
        <end position="612"/>
    </location>
</feature>
<evidence type="ECO:0008006" key="13">
    <source>
        <dbReference type="Google" id="ProtNLM"/>
    </source>
</evidence>
<organism evidence="11 12">
    <name type="scientific">Chondromyces apiculatus DSM 436</name>
    <dbReference type="NCBI Taxonomy" id="1192034"/>
    <lineage>
        <taxon>Bacteria</taxon>
        <taxon>Pseudomonadati</taxon>
        <taxon>Myxococcota</taxon>
        <taxon>Polyangia</taxon>
        <taxon>Polyangiales</taxon>
        <taxon>Polyangiaceae</taxon>
        <taxon>Chondromyces</taxon>
    </lineage>
</organism>
<dbReference type="Gene3D" id="2.60.40.10">
    <property type="entry name" value="Immunoglobulins"/>
    <property type="match status" value="1"/>
</dbReference>
<reference evidence="11 12" key="1">
    <citation type="submission" date="2013-05" db="EMBL/GenBank/DDBJ databases">
        <title>Genome assembly of Chondromyces apiculatus DSM 436.</title>
        <authorList>
            <person name="Sharma G."/>
            <person name="Khatri I."/>
            <person name="Kaur C."/>
            <person name="Mayilraj S."/>
            <person name="Subramanian S."/>
        </authorList>
    </citation>
    <scope>NUCLEOTIDE SEQUENCE [LARGE SCALE GENOMIC DNA]</scope>
    <source>
        <strain evidence="11 12">DSM 436</strain>
    </source>
</reference>
<keyword evidence="3 6" id="KW-0732">Signal</keyword>
<dbReference type="InterPro" id="IPR052577">
    <property type="entry name" value="VWA7"/>
</dbReference>
<evidence type="ECO:0000256" key="3">
    <source>
        <dbReference type="ARBA" id="ARBA00022729"/>
    </source>
</evidence>
<dbReference type="STRING" id="1192034.CAP_0993"/>
<accession>A0A017STG2</accession>
<feature type="signal peptide" evidence="6">
    <location>
        <begin position="1"/>
        <end position="32"/>
    </location>
</feature>
<evidence type="ECO:0000256" key="4">
    <source>
        <dbReference type="ARBA" id="ARBA00023180"/>
    </source>
</evidence>
<evidence type="ECO:0000256" key="1">
    <source>
        <dbReference type="ARBA" id="ARBA00004613"/>
    </source>
</evidence>
<keyword evidence="2" id="KW-0964">Secreted</keyword>
<dbReference type="InterPro" id="IPR056861">
    <property type="entry name" value="HMCN1-like_VWA"/>
</dbReference>
<evidence type="ECO:0000313" key="12">
    <source>
        <dbReference type="Proteomes" id="UP000019678"/>
    </source>
</evidence>
<dbReference type="Pfam" id="PF25107">
    <property type="entry name" value="VWA7_N"/>
    <property type="match status" value="1"/>
</dbReference>
<keyword evidence="12" id="KW-1185">Reference proteome</keyword>
<feature type="region of interest" description="Disordered" evidence="5">
    <location>
        <begin position="376"/>
        <end position="399"/>
    </location>
</feature>
<dbReference type="InterPro" id="IPR057615">
    <property type="entry name" value="Ig_VWA7"/>
</dbReference>
<protein>
    <recommendedName>
        <fullName evidence="13">VWFA domain-containing protein</fullName>
    </recommendedName>
</protein>